<keyword evidence="2" id="KW-1185">Reference proteome</keyword>
<dbReference type="EMBL" id="LTBB01000004">
    <property type="protein sequence ID" value="KYH29318.1"/>
    <property type="molecule type" value="Genomic_DNA"/>
</dbReference>
<protein>
    <submittedName>
        <fullName evidence="1">DsrE/DsrF-like family protein</fullName>
    </submittedName>
</protein>
<accession>A0A151ANW7</accession>
<dbReference type="PATRIC" id="fig|1121305.3.peg.1065"/>
<proteinExistence type="predicted"/>
<comment type="caution">
    <text evidence="1">The sequence shown here is derived from an EMBL/GenBank/DDBJ whole genome shotgun (WGS) entry which is preliminary data.</text>
</comment>
<dbReference type="Proteomes" id="UP000075374">
    <property type="component" value="Unassembled WGS sequence"/>
</dbReference>
<evidence type="ECO:0000313" key="1">
    <source>
        <dbReference type="EMBL" id="KYH29318.1"/>
    </source>
</evidence>
<dbReference type="AlphaFoldDB" id="A0A151ANW7"/>
<organism evidence="1 2">
    <name type="scientific">Clostridium colicanis DSM 13634</name>
    <dbReference type="NCBI Taxonomy" id="1121305"/>
    <lineage>
        <taxon>Bacteria</taxon>
        <taxon>Bacillati</taxon>
        <taxon>Bacillota</taxon>
        <taxon>Clostridia</taxon>
        <taxon>Eubacteriales</taxon>
        <taxon>Clostridiaceae</taxon>
        <taxon>Clostridium</taxon>
    </lineage>
</organism>
<dbReference type="InterPro" id="IPR019870">
    <property type="entry name" value="Se_metab_YedF"/>
</dbReference>
<gene>
    <name evidence="1" type="ORF">CLCOL_10610</name>
</gene>
<dbReference type="NCBIfam" id="TIGR03527">
    <property type="entry name" value="selenium_YedF"/>
    <property type="match status" value="1"/>
</dbReference>
<reference evidence="1 2" key="1">
    <citation type="submission" date="2016-02" db="EMBL/GenBank/DDBJ databases">
        <title>Genome sequence of Clostridium colicanis DSM 13634.</title>
        <authorList>
            <person name="Poehlein A."/>
            <person name="Daniel R."/>
        </authorList>
    </citation>
    <scope>NUCLEOTIDE SEQUENCE [LARGE SCALE GENOMIC DNA]</scope>
    <source>
        <strain evidence="1 2">DSM 13634</strain>
    </source>
</reference>
<evidence type="ECO:0000313" key="2">
    <source>
        <dbReference type="Proteomes" id="UP000075374"/>
    </source>
</evidence>
<dbReference type="InterPro" id="IPR003787">
    <property type="entry name" value="Sulphur_relay_DsrE/F-like"/>
</dbReference>
<dbReference type="Gene3D" id="3.40.1260.10">
    <property type="entry name" value="DsrEFH-like"/>
    <property type="match status" value="1"/>
</dbReference>
<dbReference type="SUPFAM" id="SSF75169">
    <property type="entry name" value="DsrEFH-like"/>
    <property type="match status" value="1"/>
</dbReference>
<sequence length="116" mass="12949">MTKINENTLMVISSDKMGEGEEEIGKILMKNFMYALTEAEDIPSTIIFYNGGAKLVSKDSLVIEELKKLEELGVEILTCGTCLNYYNLTEELAVGKITNMYTIVEKMSASKKIIKP</sequence>
<dbReference type="Pfam" id="PF02635">
    <property type="entry name" value="DsrE"/>
    <property type="match status" value="1"/>
</dbReference>
<name>A0A151ANW7_9CLOT</name>
<dbReference type="STRING" id="1121305.CLCOL_10610"/>
<dbReference type="InterPro" id="IPR027396">
    <property type="entry name" value="DsrEFH-like"/>
</dbReference>
<dbReference type="RefSeq" id="WP_337954610.1">
    <property type="nucleotide sequence ID" value="NZ_LTBB01000004.1"/>
</dbReference>